<dbReference type="InterPro" id="IPR013830">
    <property type="entry name" value="SGNH_hydro"/>
</dbReference>
<evidence type="ECO:0000313" key="5">
    <source>
        <dbReference type="Proteomes" id="UP001082703"/>
    </source>
</evidence>
<keyword evidence="2" id="KW-0732">Signal</keyword>
<evidence type="ECO:0000313" key="4">
    <source>
        <dbReference type="EMBL" id="MCY1712769.1"/>
    </source>
</evidence>
<feature type="signal peptide" evidence="2">
    <location>
        <begin position="1"/>
        <end position="25"/>
    </location>
</feature>
<feature type="domain" description="SGNH hydrolase-type esterase" evidence="3">
    <location>
        <begin position="151"/>
        <end position="269"/>
    </location>
</feature>
<protein>
    <submittedName>
        <fullName evidence="4">GDSL-type esterase/lipase family protein</fullName>
    </submittedName>
</protein>
<comment type="caution">
    <text evidence="4">The sequence shown here is derived from an EMBL/GenBank/DDBJ whole genome shotgun (WGS) entry which is preliminary data.</text>
</comment>
<feature type="compositionally biased region" description="Polar residues" evidence="1">
    <location>
        <begin position="64"/>
        <end position="74"/>
    </location>
</feature>
<accession>A0ABT4BPN1</accession>
<reference evidence="4 5" key="1">
    <citation type="submission" date="2022-11" db="EMBL/GenBank/DDBJ databases">
        <authorList>
            <person name="Caiyu Z."/>
        </authorList>
    </citation>
    <scope>NUCLEOTIDE SEQUENCE [LARGE SCALE GENOMIC DNA]</scope>
    <source>
        <strain evidence="4 5">YR-4</strain>
    </source>
</reference>
<feature type="region of interest" description="Disordered" evidence="1">
    <location>
        <begin position="32"/>
        <end position="52"/>
    </location>
</feature>
<gene>
    <name evidence="4" type="ORF">OUY18_00655</name>
</gene>
<organism evidence="4 5">
    <name type="scientific">Caproiciproducens galactitolivorans</name>
    <dbReference type="NCBI Taxonomy" id="642589"/>
    <lineage>
        <taxon>Bacteria</taxon>
        <taxon>Bacillati</taxon>
        <taxon>Bacillota</taxon>
        <taxon>Clostridia</taxon>
        <taxon>Eubacteriales</taxon>
        <taxon>Acutalibacteraceae</taxon>
        <taxon>Caproiciproducens</taxon>
    </lineage>
</organism>
<evidence type="ECO:0000259" key="3">
    <source>
        <dbReference type="Pfam" id="PF13472"/>
    </source>
</evidence>
<feature type="region of interest" description="Disordered" evidence="1">
    <location>
        <begin position="57"/>
        <end position="76"/>
    </location>
</feature>
<dbReference type="PROSITE" id="PS51257">
    <property type="entry name" value="PROKAR_LIPOPROTEIN"/>
    <property type="match status" value="1"/>
</dbReference>
<dbReference type="RefSeq" id="WP_268056778.1">
    <property type="nucleotide sequence ID" value="NZ_JAPOHA010000001.1"/>
</dbReference>
<sequence>MKTNMTAKSGLALFAVCLIFLSGCKGNDANKVNSKSEGNSSAPQSAVASAASSEQEISQQASSFHNDPNGNVAQSEKAEPSYLDDAVFIGDSVTLKLKNYVTIKRKTNPGYFGKAQFLAAGSMGSGNALQPLKSNSIHPSYNGKKALLEDSVAAMGAKKVYIMLGANDIGLYGVNDSADNMAKLLAKISAKSPNAKLFVQSATPIIKEQQMTNLNNPNLAAYDKKLKDLCEQKGYYFIDVASVMRDKEGNLPREYCSDPNDLGIHFTDKACEVWIDYILTHAVK</sequence>
<keyword evidence="5" id="KW-1185">Reference proteome</keyword>
<evidence type="ECO:0000256" key="1">
    <source>
        <dbReference type="SAM" id="MobiDB-lite"/>
    </source>
</evidence>
<dbReference type="Proteomes" id="UP001082703">
    <property type="component" value="Unassembled WGS sequence"/>
</dbReference>
<dbReference type="InterPro" id="IPR036514">
    <property type="entry name" value="SGNH_hydro_sf"/>
</dbReference>
<dbReference type="Pfam" id="PF13472">
    <property type="entry name" value="Lipase_GDSL_2"/>
    <property type="match status" value="1"/>
</dbReference>
<feature type="compositionally biased region" description="Low complexity" evidence="1">
    <location>
        <begin position="40"/>
        <end position="52"/>
    </location>
</feature>
<feature type="chain" id="PRO_5046940666" evidence="2">
    <location>
        <begin position="26"/>
        <end position="284"/>
    </location>
</feature>
<dbReference type="EMBL" id="JAPOHA010000001">
    <property type="protein sequence ID" value="MCY1712769.1"/>
    <property type="molecule type" value="Genomic_DNA"/>
</dbReference>
<name>A0ABT4BPN1_9FIRM</name>
<proteinExistence type="predicted"/>
<dbReference type="SUPFAM" id="SSF52266">
    <property type="entry name" value="SGNH hydrolase"/>
    <property type="match status" value="1"/>
</dbReference>
<evidence type="ECO:0000256" key="2">
    <source>
        <dbReference type="SAM" id="SignalP"/>
    </source>
</evidence>
<dbReference type="Gene3D" id="3.40.50.1110">
    <property type="entry name" value="SGNH hydrolase"/>
    <property type="match status" value="1"/>
</dbReference>